<dbReference type="InterPro" id="IPR011008">
    <property type="entry name" value="Dimeric_a/b-barrel"/>
</dbReference>
<proteinExistence type="predicted"/>
<dbReference type="SUPFAM" id="SSF54909">
    <property type="entry name" value="Dimeric alpha+beta barrel"/>
    <property type="match status" value="1"/>
</dbReference>
<organism evidence="1 2">
    <name type="scientific">Fusarium mangiferae</name>
    <name type="common">Mango malformation disease fungus</name>
    <dbReference type="NCBI Taxonomy" id="192010"/>
    <lineage>
        <taxon>Eukaryota</taxon>
        <taxon>Fungi</taxon>
        <taxon>Dikarya</taxon>
        <taxon>Ascomycota</taxon>
        <taxon>Pezizomycotina</taxon>
        <taxon>Sordariomycetes</taxon>
        <taxon>Hypocreomycetidae</taxon>
        <taxon>Hypocreales</taxon>
        <taxon>Nectriaceae</taxon>
        <taxon>Fusarium</taxon>
        <taxon>Fusarium fujikuroi species complex</taxon>
    </lineage>
</organism>
<dbReference type="Proteomes" id="UP000184255">
    <property type="component" value="Unassembled WGS sequence"/>
</dbReference>
<sequence length="199" mass="22032">MPILSTIRPEIPANRKDHFLAAWPTLLGELQAQSGLLHATAGQVVAEDGQRVDEFKIIQFLAFANVEDEETFTKSPWAQAHKARLESSGAPEPTFGRFKFSEFSADPSPKPFLQLTSITLPSESQREEARKAWAELVTILGKETRGGVLLRDDVFNGLALIGWDSLEEVENAYKEPKAAEALAAYKRLGQVRSTLVKLL</sequence>
<dbReference type="EMBL" id="FCQH01000019">
    <property type="protein sequence ID" value="CVL07249.1"/>
    <property type="molecule type" value="Genomic_DNA"/>
</dbReference>
<gene>
    <name evidence="1" type="ORF">FMAN_15353</name>
</gene>
<accession>A0A1L7UA22</accession>
<dbReference type="GeneID" id="65094594"/>
<dbReference type="VEuPathDB" id="FungiDB:FMAN_15353"/>
<reference evidence="2" key="1">
    <citation type="journal article" date="2016" name="Genome Biol. Evol.">
        <title>Comparative 'omics' of the Fusarium fujikuroi species complex highlights differences in genetic potential and metabolite synthesis.</title>
        <authorList>
            <person name="Niehaus E.-M."/>
            <person name="Muensterkoetter M."/>
            <person name="Proctor R.H."/>
            <person name="Brown D.W."/>
            <person name="Sharon A."/>
            <person name="Idan Y."/>
            <person name="Oren-Young L."/>
            <person name="Sieber C.M."/>
            <person name="Novak O."/>
            <person name="Pencik A."/>
            <person name="Tarkowska D."/>
            <person name="Hromadova K."/>
            <person name="Freeman S."/>
            <person name="Maymon M."/>
            <person name="Elazar M."/>
            <person name="Youssef S.A."/>
            <person name="El-Shabrawy E.S.M."/>
            <person name="Shalaby A.B.A."/>
            <person name="Houterman P."/>
            <person name="Brock N.L."/>
            <person name="Burkhardt I."/>
            <person name="Tsavkelova E.A."/>
            <person name="Dickschat J.S."/>
            <person name="Galuszka P."/>
            <person name="Gueldener U."/>
            <person name="Tudzynski B."/>
        </authorList>
    </citation>
    <scope>NUCLEOTIDE SEQUENCE [LARGE SCALE GENOMIC DNA]</scope>
    <source>
        <strain evidence="2">MRC7560</strain>
    </source>
</reference>
<evidence type="ECO:0000313" key="2">
    <source>
        <dbReference type="Proteomes" id="UP000184255"/>
    </source>
</evidence>
<dbReference type="RefSeq" id="XP_041690378.1">
    <property type="nucleotide sequence ID" value="XM_041824949.1"/>
</dbReference>
<name>A0A1L7UA22_FUSMA</name>
<evidence type="ECO:0008006" key="3">
    <source>
        <dbReference type="Google" id="ProtNLM"/>
    </source>
</evidence>
<dbReference type="AlphaFoldDB" id="A0A1L7UA22"/>
<keyword evidence="2" id="KW-1185">Reference proteome</keyword>
<protein>
    <recommendedName>
        <fullName evidence="3">ABM domain-containing protein</fullName>
    </recommendedName>
</protein>
<comment type="caution">
    <text evidence="1">The sequence shown here is derived from an EMBL/GenBank/DDBJ whole genome shotgun (WGS) entry which is preliminary data.</text>
</comment>
<evidence type="ECO:0000313" key="1">
    <source>
        <dbReference type="EMBL" id="CVL07249.1"/>
    </source>
</evidence>